<reference evidence="1 2" key="1">
    <citation type="journal article" date="2013" name="Genome Announc.">
        <title>Draft Genome Sequence of Aeromonas molluscorum Strain 848TT, Isolated from Bivalve Molluscs.</title>
        <authorList>
            <person name="Spataro N."/>
            <person name="Farfan M."/>
            <person name="Albarral V."/>
            <person name="Sanglas A."/>
            <person name="Loren J.G."/>
            <person name="Fuste M.C."/>
            <person name="Bosch E."/>
        </authorList>
    </citation>
    <scope>NUCLEOTIDE SEQUENCE [LARGE SCALE GENOMIC DNA]</scope>
    <source>
        <strain evidence="1 2">848</strain>
    </source>
</reference>
<evidence type="ECO:0000313" key="2">
    <source>
        <dbReference type="Proteomes" id="UP000013526"/>
    </source>
</evidence>
<gene>
    <name evidence="1" type="ORF">G113_20836</name>
</gene>
<dbReference type="EMBL" id="AQGQ01000291">
    <property type="protein sequence ID" value="EOD53220.1"/>
    <property type="molecule type" value="Genomic_DNA"/>
</dbReference>
<keyword evidence="2" id="KW-1185">Reference proteome</keyword>
<organism evidence="1 2">
    <name type="scientific">Aeromonas molluscorum 848</name>
    <dbReference type="NCBI Taxonomy" id="1268236"/>
    <lineage>
        <taxon>Bacteria</taxon>
        <taxon>Pseudomonadati</taxon>
        <taxon>Pseudomonadota</taxon>
        <taxon>Gammaproteobacteria</taxon>
        <taxon>Aeromonadales</taxon>
        <taxon>Aeromonadaceae</taxon>
        <taxon>Aeromonas</taxon>
    </lineage>
</organism>
<feature type="non-terminal residue" evidence="1">
    <location>
        <position position="51"/>
    </location>
</feature>
<proteinExistence type="predicted"/>
<dbReference type="Proteomes" id="UP000013526">
    <property type="component" value="Unassembled WGS sequence"/>
</dbReference>
<accession>R1GNE4</accession>
<protein>
    <submittedName>
        <fullName evidence="1">Peptide ABC transporter permease</fullName>
    </submittedName>
</protein>
<comment type="caution">
    <text evidence="1">The sequence shown here is derived from an EMBL/GenBank/DDBJ whole genome shotgun (WGS) entry which is preliminary data.</text>
</comment>
<sequence length="51" mass="5983">MLLYILRRISLLLITLLALTVVAYLLDYRLLGQQPSFWGGYPDFLRHIFEG</sequence>
<dbReference type="AlphaFoldDB" id="R1GNE4"/>
<evidence type="ECO:0000313" key="1">
    <source>
        <dbReference type="EMBL" id="EOD53220.1"/>
    </source>
</evidence>
<name>R1GNE4_9GAMM</name>